<accession>A0ACB1B577</accession>
<name>A0ACB1B577_MELEN</name>
<keyword evidence="2" id="KW-1185">Reference proteome</keyword>
<protein>
    <submittedName>
        <fullName evidence="1">Uncharacterized protein</fullName>
    </submittedName>
</protein>
<proteinExistence type="predicted"/>
<gene>
    <name evidence="1" type="ORF">MENTE1834_LOCUS46722</name>
</gene>
<evidence type="ECO:0000313" key="1">
    <source>
        <dbReference type="EMBL" id="CAK5120340.1"/>
    </source>
</evidence>
<comment type="caution">
    <text evidence="1">The sequence shown here is derived from an EMBL/GenBank/DDBJ whole genome shotgun (WGS) entry which is preliminary data.</text>
</comment>
<dbReference type="Proteomes" id="UP001497535">
    <property type="component" value="Unassembled WGS sequence"/>
</dbReference>
<organism evidence="1 2">
    <name type="scientific">Meloidogyne enterolobii</name>
    <name type="common">Root-knot nematode worm</name>
    <name type="synonym">Meloidogyne mayaguensis</name>
    <dbReference type="NCBI Taxonomy" id="390850"/>
    <lineage>
        <taxon>Eukaryota</taxon>
        <taxon>Metazoa</taxon>
        <taxon>Ecdysozoa</taxon>
        <taxon>Nematoda</taxon>
        <taxon>Chromadorea</taxon>
        <taxon>Rhabditida</taxon>
        <taxon>Tylenchina</taxon>
        <taxon>Tylenchomorpha</taxon>
        <taxon>Tylenchoidea</taxon>
        <taxon>Meloidogynidae</taxon>
        <taxon>Meloidogyninae</taxon>
        <taxon>Meloidogyne</taxon>
    </lineage>
</organism>
<evidence type="ECO:0000313" key="2">
    <source>
        <dbReference type="Proteomes" id="UP001497535"/>
    </source>
</evidence>
<sequence>MDWGKELKNLKISDKIKCDSDSEWDNEECILKEEKVTEINDPDLDWEKKADRGFALKIGNKNVIETKAERYADAFGILLTNNSPSSSNSPQLEHDGKKETFSEGNSVHLIHSEDESDWEHKEDYGMDWGKELKNIEISDKIKCDPDSEWDNEDCVFNENLKQKAEKEKVTNINDSDLDWEQKADSGFDLKIGKKNAVQTKGDIKCDSPKNLDNAWDEECTIKNFVNINPQMNKLNNHNAMDNKTENKLKIQGGSKEVKKKATKGISNDADMDWEQKADLIDQIDWKNGFI</sequence>
<dbReference type="EMBL" id="CAVMJV010000175">
    <property type="protein sequence ID" value="CAK5120340.1"/>
    <property type="molecule type" value="Genomic_DNA"/>
</dbReference>
<reference evidence="1" key="1">
    <citation type="submission" date="2023-11" db="EMBL/GenBank/DDBJ databases">
        <authorList>
            <person name="Poullet M."/>
        </authorList>
    </citation>
    <scope>NUCLEOTIDE SEQUENCE</scope>
    <source>
        <strain evidence="1">E1834</strain>
    </source>
</reference>